<dbReference type="GO" id="GO:0000319">
    <property type="term" value="F:sulfite transmembrane transporter activity"/>
    <property type="evidence" value="ECO:0007669"/>
    <property type="project" value="TreeGrafter"/>
</dbReference>
<feature type="transmembrane region" description="Helical" evidence="8">
    <location>
        <begin position="74"/>
        <end position="92"/>
    </location>
</feature>
<organism evidence="9 10">
    <name type="scientific">Hymenobacter setariae</name>
    <dbReference type="NCBI Taxonomy" id="2594794"/>
    <lineage>
        <taxon>Bacteria</taxon>
        <taxon>Pseudomonadati</taxon>
        <taxon>Bacteroidota</taxon>
        <taxon>Cytophagia</taxon>
        <taxon>Cytophagales</taxon>
        <taxon>Hymenobacteraceae</taxon>
        <taxon>Hymenobacter</taxon>
    </lineage>
</organism>
<feature type="transmembrane region" description="Helical" evidence="8">
    <location>
        <begin position="245"/>
        <end position="267"/>
    </location>
</feature>
<feature type="transmembrane region" description="Helical" evidence="8">
    <location>
        <begin position="137"/>
        <end position="161"/>
    </location>
</feature>
<feature type="transmembrane region" description="Helical" evidence="8">
    <location>
        <begin position="38"/>
        <end position="62"/>
    </location>
</feature>
<comment type="similarity">
    <text evidence="2">Belongs to the tellurite-resistance/dicarboxylate transporter (TDT) family.</text>
</comment>
<dbReference type="InterPro" id="IPR004695">
    <property type="entry name" value="SLAC1/Mae1/Ssu1/TehA"/>
</dbReference>
<feature type="transmembrane region" description="Helical" evidence="8">
    <location>
        <begin position="167"/>
        <end position="192"/>
    </location>
</feature>
<evidence type="ECO:0000256" key="4">
    <source>
        <dbReference type="ARBA" id="ARBA00022475"/>
    </source>
</evidence>
<feature type="transmembrane region" description="Helical" evidence="8">
    <location>
        <begin position="274"/>
        <end position="293"/>
    </location>
</feature>
<dbReference type="CDD" id="cd09319">
    <property type="entry name" value="TDT_like_1"/>
    <property type="match status" value="1"/>
</dbReference>
<accession>A0A558BSM3</accession>
<dbReference type="GO" id="GO:0005886">
    <property type="term" value="C:plasma membrane"/>
    <property type="evidence" value="ECO:0007669"/>
    <property type="project" value="UniProtKB-SubCell"/>
</dbReference>
<feature type="transmembrane region" description="Helical" evidence="8">
    <location>
        <begin position="104"/>
        <end position="125"/>
    </location>
</feature>
<dbReference type="PANTHER" id="PTHR31686:SF1">
    <property type="entry name" value="SULFITE EFFLUX PUMP SSU1"/>
    <property type="match status" value="1"/>
</dbReference>
<evidence type="ECO:0000313" key="10">
    <source>
        <dbReference type="Proteomes" id="UP000317624"/>
    </source>
</evidence>
<evidence type="ECO:0000256" key="6">
    <source>
        <dbReference type="ARBA" id="ARBA00022989"/>
    </source>
</evidence>
<keyword evidence="7 8" id="KW-0472">Membrane</keyword>
<keyword evidence="4" id="KW-1003">Cell membrane</keyword>
<dbReference type="OrthoDB" id="958273at2"/>
<sequence>MWKSVIEKFPPAYFTMVMATGILSLAAHAQHFEGLAHALFYFNLGLFPLFVGLLVRVLGFFAGVKAELTSHEQGATYLAVVAAACLVGNQAVQLRGAQQLGQGLWVFGAVCWVVLLYCFLLSVTLRREKPPLETGLGGNWLLLVVATEALAVLGGGLVPHLPLPAELAVFGVLCLFMLGSLFYVVISTLLFYRLTFVRVEEDEVGAPYWISVGGSAITVLAGTGLLPLLPQVPALAPVAGFVKGWIILFWVVSTWWIPFVTVLRAWYHLRARPAFSYQPTTWSMVFPLGMYTAATGRLAEVLPLPLLKSIPAYSIYVALLAWGLTFLGMLYHLLTSAKAAQAPAQG</sequence>
<dbReference type="Pfam" id="PF03595">
    <property type="entry name" value="SLAC1"/>
    <property type="match status" value="1"/>
</dbReference>
<name>A0A558BSM3_9BACT</name>
<evidence type="ECO:0000256" key="8">
    <source>
        <dbReference type="SAM" id="Phobius"/>
    </source>
</evidence>
<evidence type="ECO:0000256" key="2">
    <source>
        <dbReference type="ARBA" id="ARBA00008566"/>
    </source>
</evidence>
<gene>
    <name evidence="9" type="ORF">FNT36_17905</name>
</gene>
<keyword evidence="3" id="KW-0813">Transport</keyword>
<protein>
    <submittedName>
        <fullName evidence="9">C4-dicarboxylate ABC transporter</fullName>
    </submittedName>
</protein>
<dbReference type="PANTHER" id="PTHR31686">
    <property type="match status" value="1"/>
</dbReference>
<evidence type="ECO:0000313" key="9">
    <source>
        <dbReference type="EMBL" id="TVT39520.1"/>
    </source>
</evidence>
<dbReference type="Gene3D" id="1.50.10.150">
    <property type="entry name" value="Voltage-dependent anion channel"/>
    <property type="match status" value="1"/>
</dbReference>
<dbReference type="AlphaFoldDB" id="A0A558BSM3"/>
<feature type="transmembrane region" description="Helical" evidence="8">
    <location>
        <begin position="12"/>
        <end position="32"/>
    </location>
</feature>
<feature type="transmembrane region" description="Helical" evidence="8">
    <location>
        <begin position="204"/>
        <end position="225"/>
    </location>
</feature>
<comment type="subcellular location">
    <subcellularLocation>
        <location evidence="1">Cell membrane</location>
        <topology evidence="1">Multi-pass membrane protein</topology>
    </subcellularLocation>
</comment>
<keyword evidence="5 8" id="KW-0812">Transmembrane</keyword>
<evidence type="ECO:0000256" key="7">
    <source>
        <dbReference type="ARBA" id="ARBA00023136"/>
    </source>
</evidence>
<reference evidence="9 10" key="1">
    <citation type="submission" date="2019-07" db="EMBL/GenBank/DDBJ databases">
        <title>Hymenobacter sp. straun FUR1 Genome sequencing and assembly.</title>
        <authorList>
            <person name="Chhetri G."/>
        </authorList>
    </citation>
    <scope>NUCLEOTIDE SEQUENCE [LARGE SCALE GENOMIC DNA]</scope>
    <source>
        <strain evidence="9 10">Fur1</strain>
    </source>
</reference>
<dbReference type="InterPro" id="IPR051629">
    <property type="entry name" value="Sulfite_efflux_TDT"/>
</dbReference>
<evidence type="ECO:0000256" key="1">
    <source>
        <dbReference type="ARBA" id="ARBA00004651"/>
    </source>
</evidence>
<dbReference type="EMBL" id="VMRJ01000004">
    <property type="protein sequence ID" value="TVT39520.1"/>
    <property type="molecule type" value="Genomic_DNA"/>
</dbReference>
<dbReference type="InterPro" id="IPR038665">
    <property type="entry name" value="Voltage-dep_anion_channel_sf"/>
</dbReference>
<dbReference type="Proteomes" id="UP000317624">
    <property type="component" value="Unassembled WGS sequence"/>
</dbReference>
<feature type="transmembrane region" description="Helical" evidence="8">
    <location>
        <begin position="313"/>
        <end position="334"/>
    </location>
</feature>
<keyword evidence="6 8" id="KW-1133">Transmembrane helix</keyword>
<dbReference type="RefSeq" id="WP_144850467.1">
    <property type="nucleotide sequence ID" value="NZ_VMRJ01000004.1"/>
</dbReference>
<comment type="caution">
    <text evidence="9">The sequence shown here is derived from an EMBL/GenBank/DDBJ whole genome shotgun (WGS) entry which is preliminary data.</text>
</comment>
<proteinExistence type="inferred from homology"/>
<evidence type="ECO:0000256" key="3">
    <source>
        <dbReference type="ARBA" id="ARBA00022448"/>
    </source>
</evidence>
<evidence type="ECO:0000256" key="5">
    <source>
        <dbReference type="ARBA" id="ARBA00022692"/>
    </source>
</evidence>
<keyword evidence="10" id="KW-1185">Reference proteome</keyword>